<feature type="compositionally biased region" description="Polar residues" evidence="1">
    <location>
        <begin position="81"/>
        <end position="90"/>
    </location>
</feature>
<protein>
    <submittedName>
        <fullName evidence="3">Exopolysaccharide production repressor protein</fullName>
    </submittedName>
</protein>
<keyword evidence="2" id="KW-1133">Transmembrane helix</keyword>
<evidence type="ECO:0000256" key="2">
    <source>
        <dbReference type="SAM" id="Phobius"/>
    </source>
</evidence>
<name>A0ABV7HXI3_9HYPH</name>
<feature type="region of interest" description="Disordered" evidence="1">
    <location>
        <begin position="60"/>
        <end position="90"/>
    </location>
</feature>
<keyword evidence="4" id="KW-1185">Reference proteome</keyword>
<keyword evidence="2" id="KW-0812">Transmembrane</keyword>
<dbReference type="Pfam" id="PF11089">
    <property type="entry name" value="SyrA"/>
    <property type="match status" value="1"/>
</dbReference>
<accession>A0ABV7HXI3</accession>
<dbReference type="InterPro" id="IPR024239">
    <property type="entry name" value="SyrA"/>
</dbReference>
<proteinExistence type="predicted"/>
<keyword evidence="2" id="KW-0472">Membrane</keyword>
<evidence type="ECO:0000256" key="1">
    <source>
        <dbReference type="SAM" id="MobiDB-lite"/>
    </source>
</evidence>
<reference evidence="4" key="1">
    <citation type="journal article" date="2019" name="Int. J. Syst. Evol. Microbiol.">
        <title>The Global Catalogue of Microorganisms (GCM) 10K type strain sequencing project: providing services to taxonomists for standard genome sequencing and annotation.</title>
        <authorList>
            <consortium name="The Broad Institute Genomics Platform"/>
            <consortium name="The Broad Institute Genome Sequencing Center for Infectious Disease"/>
            <person name="Wu L."/>
            <person name="Ma J."/>
        </authorList>
    </citation>
    <scope>NUCLEOTIDE SEQUENCE [LARGE SCALE GENOMIC DNA]</scope>
    <source>
        <strain evidence="4">KCTC 52231</strain>
    </source>
</reference>
<comment type="caution">
    <text evidence="3">The sequence shown here is derived from an EMBL/GenBank/DDBJ whole genome shotgun (WGS) entry which is preliminary data.</text>
</comment>
<feature type="transmembrane region" description="Helical" evidence="2">
    <location>
        <begin position="36"/>
        <end position="55"/>
    </location>
</feature>
<dbReference type="RefSeq" id="WP_182305463.1">
    <property type="nucleotide sequence ID" value="NZ_CP059896.1"/>
</dbReference>
<organism evidence="3 4">
    <name type="scientific">Ciceribacter thiooxidans</name>
    <dbReference type="NCBI Taxonomy" id="1969821"/>
    <lineage>
        <taxon>Bacteria</taxon>
        <taxon>Pseudomonadati</taxon>
        <taxon>Pseudomonadota</taxon>
        <taxon>Alphaproteobacteria</taxon>
        <taxon>Hyphomicrobiales</taxon>
        <taxon>Rhizobiaceae</taxon>
        <taxon>Ciceribacter</taxon>
    </lineage>
</organism>
<dbReference type="EMBL" id="JBHRTG010000007">
    <property type="protein sequence ID" value="MFC3163134.1"/>
    <property type="molecule type" value="Genomic_DNA"/>
</dbReference>
<feature type="compositionally biased region" description="Basic and acidic residues" evidence="1">
    <location>
        <begin position="61"/>
        <end position="75"/>
    </location>
</feature>
<dbReference type="Proteomes" id="UP001595647">
    <property type="component" value="Unassembled WGS sequence"/>
</dbReference>
<evidence type="ECO:0000313" key="3">
    <source>
        <dbReference type="EMBL" id="MFC3163134.1"/>
    </source>
</evidence>
<gene>
    <name evidence="3" type="ORF">ACFOHV_07565</name>
</gene>
<sequence>MYGPRVMMSMVAVLIVFGLVTYGLTGSVTTTLVQTAVSAVLLQVGYFLAVLFMVAKAARQRKSDLETPATDDKAKSARVSRLNNPDPSKL</sequence>
<evidence type="ECO:0000313" key="4">
    <source>
        <dbReference type="Proteomes" id="UP001595647"/>
    </source>
</evidence>